<keyword evidence="4" id="KW-0808">Transferase</keyword>
<dbReference type="PANTHER" id="PTHR43304">
    <property type="entry name" value="PHYTOCHROME-LIKE PROTEIN CPH1"/>
    <property type="match status" value="1"/>
</dbReference>
<dbReference type="SMART" id="SM00065">
    <property type="entry name" value="GAF"/>
    <property type="match status" value="1"/>
</dbReference>
<dbReference type="HOGENOM" id="CLU_000445_114_51_5"/>
<dbReference type="eggNOG" id="COG2202">
    <property type="taxonomic scope" value="Bacteria"/>
</dbReference>
<organism evidence="11 12">
    <name type="scientific">Sphingomonas sanxanigenens DSM 19645 = NX02</name>
    <dbReference type="NCBI Taxonomy" id="1123269"/>
    <lineage>
        <taxon>Bacteria</taxon>
        <taxon>Pseudomonadati</taxon>
        <taxon>Pseudomonadota</taxon>
        <taxon>Alphaproteobacteria</taxon>
        <taxon>Sphingomonadales</taxon>
        <taxon>Sphingomonadaceae</taxon>
        <taxon>Sphingomonas</taxon>
    </lineage>
</organism>
<dbReference type="PROSITE" id="PS50109">
    <property type="entry name" value="HIS_KIN"/>
    <property type="match status" value="1"/>
</dbReference>
<keyword evidence="12" id="KW-1185">Reference proteome</keyword>
<dbReference type="EC" id="2.7.13.3" evidence="2"/>
<dbReference type="Gene3D" id="3.30.450.40">
    <property type="match status" value="1"/>
</dbReference>
<dbReference type="SMART" id="SM00086">
    <property type="entry name" value="PAC"/>
    <property type="match status" value="2"/>
</dbReference>
<dbReference type="Pfam" id="PF00072">
    <property type="entry name" value="Response_reg"/>
    <property type="match status" value="1"/>
</dbReference>
<feature type="domain" description="PAS" evidence="9">
    <location>
        <begin position="454"/>
        <end position="526"/>
    </location>
</feature>
<dbReference type="Pfam" id="PF02518">
    <property type="entry name" value="HATPase_c"/>
    <property type="match status" value="1"/>
</dbReference>
<dbReference type="CDD" id="cd16919">
    <property type="entry name" value="HATPase_CckA-like"/>
    <property type="match status" value="1"/>
</dbReference>
<feature type="domain" description="Response regulatory" evidence="8">
    <location>
        <begin position="868"/>
        <end position="984"/>
    </location>
</feature>
<evidence type="ECO:0000256" key="1">
    <source>
        <dbReference type="ARBA" id="ARBA00000085"/>
    </source>
</evidence>
<evidence type="ECO:0000259" key="10">
    <source>
        <dbReference type="PROSITE" id="PS50113"/>
    </source>
</evidence>
<feature type="modified residue" description="4-aspartylphosphate" evidence="6">
    <location>
        <position position="918"/>
    </location>
</feature>
<dbReference type="SUPFAM" id="SSF47384">
    <property type="entry name" value="Homodimeric domain of signal transducing histidine kinase"/>
    <property type="match status" value="1"/>
</dbReference>
<dbReference type="PANTHER" id="PTHR43304:SF1">
    <property type="entry name" value="PAC DOMAIN-CONTAINING PROTEIN"/>
    <property type="match status" value="1"/>
</dbReference>
<accession>W0AD94</accession>
<dbReference type="SUPFAM" id="SSF55785">
    <property type="entry name" value="PYP-like sensor domain (PAS domain)"/>
    <property type="match status" value="3"/>
</dbReference>
<keyword evidence="5" id="KW-0418">Kinase</keyword>
<dbReference type="PROSITE" id="PS50110">
    <property type="entry name" value="RESPONSE_REGULATORY"/>
    <property type="match status" value="1"/>
</dbReference>
<dbReference type="Proteomes" id="UP000018851">
    <property type="component" value="Chromosome"/>
</dbReference>
<dbReference type="InterPro" id="IPR004358">
    <property type="entry name" value="Sig_transdc_His_kin-like_C"/>
</dbReference>
<dbReference type="InterPro" id="IPR001610">
    <property type="entry name" value="PAC"/>
</dbReference>
<dbReference type="GO" id="GO:0000155">
    <property type="term" value="F:phosphorelay sensor kinase activity"/>
    <property type="evidence" value="ECO:0007669"/>
    <property type="project" value="InterPro"/>
</dbReference>
<proteinExistence type="predicted"/>
<dbReference type="CDD" id="cd00130">
    <property type="entry name" value="PAS"/>
    <property type="match status" value="2"/>
</dbReference>
<name>W0AD94_9SPHN</name>
<dbReference type="SUPFAM" id="SSF55874">
    <property type="entry name" value="ATPase domain of HSP90 chaperone/DNA topoisomerase II/histidine kinase"/>
    <property type="match status" value="1"/>
</dbReference>
<evidence type="ECO:0000256" key="4">
    <source>
        <dbReference type="ARBA" id="ARBA00022679"/>
    </source>
</evidence>
<evidence type="ECO:0000256" key="6">
    <source>
        <dbReference type="PROSITE-ProRule" id="PRU00169"/>
    </source>
</evidence>
<dbReference type="KEGG" id="ssan:NX02_16840"/>
<dbReference type="InterPro" id="IPR000700">
    <property type="entry name" value="PAS-assoc_C"/>
</dbReference>
<dbReference type="InterPro" id="IPR036097">
    <property type="entry name" value="HisK_dim/P_sf"/>
</dbReference>
<dbReference type="PRINTS" id="PR00344">
    <property type="entry name" value="BCTRLSENSOR"/>
</dbReference>
<dbReference type="SMART" id="SM00448">
    <property type="entry name" value="REC"/>
    <property type="match status" value="1"/>
</dbReference>
<dbReference type="InterPro" id="IPR001789">
    <property type="entry name" value="Sig_transdc_resp-reg_receiver"/>
</dbReference>
<evidence type="ECO:0000259" key="8">
    <source>
        <dbReference type="PROSITE" id="PS50110"/>
    </source>
</evidence>
<dbReference type="Gene3D" id="3.30.450.20">
    <property type="entry name" value="PAS domain"/>
    <property type="match status" value="3"/>
</dbReference>
<dbReference type="Pfam" id="PF08447">
    <property type="entry name" value="PAS_3"/>
    <property type="match status" value="2"/>
</dbReference>
<dbReference type="SUPFAM" id="SSF55781">
    <property type="entry name" value="GAF domain-like"/>
    <property type="match status" value="1"/>
</dbReference>
<dbReference type="SMART" id="SM00388">
    <property type="entry name" value="HisKA"/>
    <property type="match status" value="1"/>
</dbReference>
<gene>
    <name evidence="11" type="ORF">NX02_16840</name>
</gene>
<dbReference type="SMART" id="SM00091">
    <property type="entry name" value="PAS"/>
    <property type="match status" value="3"/>
</dbReference>
<dbReference type="InterPro" id="IPR036890">
    <property type="entry name" value="HATPase_C_sf"/>
</dbReference>
<dbReference type="SUPFAM" id="SSF52172">
    <property type="entry name" value="CheY-like"/>
    <property type="match status" value="1"/>
</dbReference>
<dbReference type="AlphaFoldDB" id="W0AD94"/>
<dbReference type="InterPro" id="IPR052162">
    <property type="entry name" value="Sensor_kinase/Photoreceptor"/>
</dbReference>
<evidence type="ECO:0000256" key="2">
    <source>
        <dbReference type="ARBA" id="ARBA00012438"/>
    </source>
</evidence>
<dbReference type="CDD" id="cd18161">
    <property type="entry name" value="REC_hyHK_blue-like"/>
    <property type="match status" value="1"/>
</dbReference>
<dbReference type="STRING" id="1123269.NX02_16840"/>
<comment type="catalytic activity">
    <reaction evidence="1">
        <text>ATP + protein L-histidine = ADP + protein N-phospho-L-histidine.</text>
        <dbReference type="EC" id="2.7.13.3"/>
    </reaction>
</comment>
<dbReference type="Pfam" id="PF00512">
    <property type="entry name" value="HisKA"/>
    <property type="match status" value="1"/>
</dbReference>
<dbReference type="eggNOG" id="COG4191">
    <property type="taxonomic scope" value="Bacteria"/>
</dbReference>
<dbReference type="EMBL" id="CP006644">
    <property type="protein sequence ID" value="AHE55046.1"/>
    <property type="molecule type" value="Genomic_DNA"/>
</dbReference>
<sequence length="985" mass="107366">MLDKLPRFADGYAMPRSHALDRDELLARQSFQLELVERLRGLEDPSDIMATASRMLGESIGVRRCGYAEVAADGNTVRIESDWAAPGVATMAGTVLQTAAFGTALLEELRAGGTSVVDDCATDPRTAPYASAWQAIDAGALIVCPLLREERLSSVLFVHADPRTWSEAEIARAEDVALRAAETVDRARAEAALKASELRYRSLFNSIDAGFCVIEVKFGDGGEPADYRFLEVNKAFPAYTGIRDATGRWMREIAPDHEQHWFDVYGAVAKSGVPARFELPARALGDRWYMVHAYRVDDPALHHVAILFTDLTQRRKTERALEESREELELAARAAQLGRFDFRPQEGTLRWDARCKALFGLGPDAPITYADSFLAGLHPEDRERADRAVAASLDPRGNHRYDIEYRTIGIEDGIERHIEAHGLVFFDGVLPTRLIGTVQDVTERRRADALLAETEERLRMAGMATNDAVWDWNFRSGLVEWNAALERAYGHRPEQVEPSGQWWLDHIHPEDRQRIDASIHRVIDGRETVWTDEYRFCRADGGYADVLDRGYVIRDADGAATRMVGAMLDVSVQKSLERQLREQNVGLEAEVATTAADLGRVEDALRQAQKMEAVGQLTGGLAHDFNNLLAGISGALEMMQLRIGQGRVGDLERYATAAQGAVRRAAALTHRLLAFSRRQTLDPRPTDANRLVTGIEELVRSTAGPGIEVEIVGQAGLWTTMVDPNQLENALLNLCINARDAMPDGGRITIETANTWLDDQAGRERGLAAGQYISLCVTDTGTGMTEEVAERAFDPFFTTKPIGEGTGLGLSMIYGFARQSGGQVRIQTDLGHGTTMCIYLPRHLGAAEDAVPLASAGIAEPRGASGRTILVVDDEPTVRMLATEVVGELGHAVLEAGDGTSALAILEGGARIDLLVTDVGLPGGMNGRQLADRARVLLPGLKVVFITGYAESAVIGGQQLGGDMALITKPFAMDTLAARVTALLG</sequence>
<evidence type="ECO:0000259" key="7">
    <source>
        <dbReference type="PROSITE" id="PS50109"/>
    </source>
</evidence>
<reference evidence="11 12" key="1">
    <citation type="submission" date="2013-07" db="EMBL/GenBank/DDBJ databases">
        <title>Completed genome of Sphingomonas sanxanigenens NX02.</title>
        <authorList>
            <person name="Ma T."/>
            <person name="Huang H."/>
            <person name="Wu M."/>
            <person name="Li X."/>
            <person name="Li G."/>
        </authorList>
    </citation>
    <scope>NUCLEOTIDE SEQUENCE [LARGE SCALE GENOMIC DNA]</scope>
    <source>
        <strain evidence="11 12">NX02</strain>
    </source>
</reference>
<dbReference type="PATRIC" id="fig|1123269.5.peg.3293"/>
<dbReference type="InterPro" id="IPR005467">
    <property type="entry name" value="His_kinase_dom"/>
</dbReference>
<dbReference type="Pfam" id="PF13188">
    <property type="entry name" value="PAS_8"/>
    <property type="match status" value="1"/>
</dbReference>
<dbReference type="InterPro" id="IPR003661">
    <property type="entry name" value="HisK_dim/P_dom"/>
</dbReference>
<dbReference type="InterPro" id="IPR011006">
    <property type="entry name" value="CheY-like_superfamily"/>
</dbReference>
<feature type="domain" description="PAC" evidence="10">
    <location>
        <begin position="401"/>
        <end position="453"/>
    </location>
</feature>
<dbReference type="Gene3D" id="2.10.70.100">
    <property type="match status" value="2"/>
</dbReference>
<evidence type="ECO:0000313" key="11">
    <source>
        <dbReference type="EMBL" id="AHE55046.1"/>
    </source>
</evidence>
<protein>
    <recommendedName>
        <fullName evidence="2">histidine kinase</fullName>
        <ecNumber evidence="2">2.7.13.3</ecNumber>
    </recommendedName>
</protein>
<keyword evidence="3 6" id="KW-0597">Phosphoprotein</keyword>
<evidence type="ECO:0000256" key="5">
    <source>
        <dbReference type="ARBA" id="ARBA00022777"/>
    </source>
</evidence>
<dbReference type="Gene3D" id="3.40.50.2300">
    <property type="match status" value="1"/>
</dbReference>
<dbReference type="Pfam" id="PF01590">
    <property type="entry name" value="GAF"/>
    <property type="match status" value="1"/>
</dbReference>
<dbReference type="Gene3D" id="1.10.287.130">
    <property type="match status" value="1"/>
</dbReference>
<dbReference type="CDD" id="cd00082">
    <property type="entry name" value="HisKA"/>
    <property type="match status" value="1"/>
</dbReference>
<dbReference type="PROSITE" id="PS50113">
    <property type="entry name" value="PAC"/>
    <property type="match status" value="2"/>
</dbReference>
<evidence type="ECO:0000259" key="9">
    <source>
        <dbReference type="PROSITE" id="PS50112"/>
    </source>
</evidence>
<dbReference type="InterPro" id="IPR029016">
    <property type="entry name" value="GAF-like_dom_sf"/>
</dbReference>
<dbReference type="SMART" id="SM00387">
    <property type="entry name" value="HATPase_c"/>
    <property type="match status" value="1"/>
</dbReference>
<dbReference type="NCBIfam" id="TIGR00229">
    <property type="entry name" value="sensory_box"/>
    <property type="match status" value="1"/>
</dbReference>
<dbReference type="PROSITE" id="PS50112">
    <property type="entry name" value="PAS"/>
    <property type="match status" value="1"/>
</dbReference>
<dbReference type="InterPro" id="IPR035965">
    <property type="entry name" value="PAS-like_dom_sf"/>
</dbReference>
<evidence type="ECO:0000256" key="3">
    <source>
        <dbReference type="ARBA" id="ARBA00022553"/>
    </source>
</evidence>
<dbReference type="InterPro" id="IPR003018">
    <property type="entry name" value="GAF"/>
</dbReference>
<dbReference type="InterPro" id="IPR013655">
    <property type="entry name" value="PAS_fold_3"/>
</dbReference>
<dbReference type="InterPro" id="IPR003594">
    <property type="entry name" value="HATPase_dom"/>
</dbReference>
<feature type="domain" description="PAC" evidence="10">
    <location>
        <begin position="530"/>
        <end position="582"/>
    </location>
</feature>
<feature type="domain" description="Histidine kinase" evidence="7">
    <location>
        <begin position="620"/>
        <end position="844"/>
    </location>
</feature>
<evidence type="ECO:0000313" key="12">
    <source>
        <dbReference type="Proteomes" id="UP000018851"/>
    </source>
</evidence>
<dbReference type="Gene3D" id="3.30.565.10">
    <property type="entry name" value="Histidine kinase-like ATPase, C-terminal domain"/>
    <property type="match status" value="1"/>
</dbReference>
<dbReference type="InterPro" id="IPR000014">
    <property type="entry name" value="PAS"/>
</dbReference>